<organism evidence="1 2">
    <name type="scientific">Streptococcus dysgalactiae subsp. dysgalactiae</name>
    <dbReference type="NCBI Taxonomy" id="99822"/>
    <lineage>
        <taxon>Bacteria</taxon>
        <taxon>Bacillati</taxon>
        <taxon>Bacillota</taxon>
        <taxon>Bacilli</taxon>
        <taxon>Lactobacillales</taxon>
        <taxon>Streptococcaceae</taxon>
        <taxon>Streptococcus</taxon>
    </lineage>
</organism>
<evidence type="ECO:0000313" key="1">
    <source>
        <dbReference type="EMBL" id="SUN49859.1"/>
    </source>
</evidence>
<name>A0A380JVJ2_STRDY</name>
<evidence type="ECO:0000313" key="2">
    <source>
        <dbReference type="Proteomes" id="UP000254797"/>
    </source>
</evidence>
<protein>
    <submittedName>
        <fullName evidence="1">Uncharacterized protein</fullName>
    </submittedName>
</protein>
<proteinExistence type="predicted"/>
<dbReference type="AlphaFoldDB" id="A0A380JVJ2"/>
<accession>A0A380JVJ2</accession>
<dbReference type="Proteomes" id="UP000254797">
    <property type="component" value="Unassembled WGS sequence"/>
</dbReference>
<gene>
    <name evidence="1" type="ORF">NCTC4670_01092</name>
</gene>
<reference evidence="1 2" key="1">
    <citation type="submission" date="2018-06" db="EMBL/GenBank/DDBJ databases">
        <authorList>
            <consortium name="Pathogen Informatics"/>
            <person name="Doyle S."/>
        </authorList>
    </citation>
    <scope>NUCLEOTIDE SEQUENCE [LARGE SCALE GENOMIC DNA]</scope>
    <source>
        <strain evidence="1 2">NCTC4670</strain>
    </source>
</reference>
<dbReference type="RefSeq" id="WP_115246127.1">
    <property type="nucleotide sequence ID" value="NZ_JAIEZZ010000004.1"/>
</dbReference>
<sequence length="100" mass="11783">MTYELCLEYGTYPLSLVDAALGEDQNPPEFIQDDQVLLNKLDIMNQLFHDLFATIESQFHYIGFSMPEKRAQIRELYDEVVTILETKYKDYPIVIEKFLL</sequence>
<dbReference type="EMBL" id="UHFG01000004">
    <property type="protein sequence ID" value="SUN49859.1"/>
    <property type="molecule type" value="Genomic_DNA"/>
</dbReference>